<dbReference type="EMBL" id="AP015035">
    <property type="protein sequence ID" value="BAT78984.1"/>
    <property type="molecule type" value="Genomic_DNA"/>
</dbReference>
<gene>
    <name evidence="1" type="primary">Vigan.02G176300</name>
    <name evidence="1" type="ORF">VIGAN_02176300</name>
</gene>
<keyword evidence="2" id="KW-1185">Reference proteome</keyword>
<proteinExistence type="predicted"/>
<organism evidence="1 2">
    <name type="scientific">Vigna angularis var. angularis</name>
    <dbReference type="NCBI Taxonomy" id="157739"/>
    <lineage>
        <taxon>Eukaryota</taxon>
        <taxon>Viridiplantae</taxon>
        <taxon>Streptophyta</taxon>
        <taxon>Embryophyta</taxon>
        <taxon>Tracheophyta</taxon>
        <taxon>Spermatophyta</taxon>
        <taxon>Magnoliopsida</taxon>
        <taxon>eudicotyledons</taxon>
        <taxon>Gunneridae</taxon>
        <taxon>Pentapetalae</taxon>
        <taxon>rosids</taxon>
        <taxon>fabids</taxon>
        <taxon>Fabales</taxon>
        <taxon>Fabaceae</taxon>
        <taxon>Papilionoideae</taxon>
        <taxon>50 kb inversion clade</taxon>
        <taxon>NPAAA clade</taxon>
        <taxon>indigoferoid/millettioid clade</taxon>
        <taxon>Phaseoleae</taxon>
        <taxon>Vigna</taxon>
    </lineage>
</organism>
<accession>A0A0S3RE63</accession>
<protein>
    <submittedName>
        <fullName evidence="1">Uncharacterized protein</fullName>
    </submittedName>
</protein>
<dbReference type="Proteomes" id="UP000291084">
    <property type="component" value="Chromosome 2"/>
</dbReference>
<evidence type="ECO:0000313" key="1">
    <source>
        <dbReference type="EMBL" id="BAT78984.1"/>
    </source>
</evidence>
<evidence type="ECO:0000313" key="2">
    <source>
        <dbReference type="Proteomes" id="UP000291084"/>
    </source>
</evidence>
<sequence>MSAGCSQFHLSMGPPMPAAVRVKPFIFPSTSWTLNKTCQPLLFSVGRESATRHSYSIAHGPCWTLHRHVLLFKAVGCSLLQAPPSHGPDRVVLTAPLSSSCWTAAHPFSPG</sequence>
<name>A0A0S3RE63_PHAAN</name>
<dbReference type="AlphaFoldDB" id="A0A0S3RE63"/>
<reference evidence="1 2" key="1">
    <citation type="journal article" date="2015" name="Sci. Rep.">
        <title>The power of single molecule real-time sequencing technology in the de novo assembly of a eukaryotic genome.</title>
        <authorList>
            <person name="Sakai H."/>
            <person name="Naito K."/>
            <person name="Ogiso-Tanaka E."/>
            <person name="Takahashi Y."/>
            <person name="Iseki K."/>
            <person name="Muto C."/>
            <person name="Satou K."/>
            <person name="Teruya K."/>
            <person name="Shiroma A."/>
            <person name="Shimoji M."/>
            <person name="Hirano T."/>
            <person name="Itoh T."/>
            <person name="Kaga A."/>
            <person name="Tomooka N."/>
        </authorList>
    </citation>
    <scope>NUCLEOTIDE SEQUENCE [LARGE SCALE GENOMIC DNA]</scope>
    <source>
        <strain evidence="2">cv. Shumari</strain>
    </source>
</reference>